<accession>A0A1R4JAW3</accession>
<feature type="compositionally biased region" description="Basic residues" evidence="1">
    <location>
        <begin position="50"/>
        <end position="61"/>
    </location>
</feature>
<evidence type="ECO:0000256" key="1">
    <source>
        <dbReference type="SAM" id="MobiDB-lite"/>
    </source>
</evidence>
<gene>
    <name evidence="2" type="ORF">FM125_07435</name>
</gene>
<sequence length="69" mass="7791">MRIPFRWWTGPDGRPLGPVHATRLPWCHGSPRFCGRLSRSGRLCRTGGTRGRRRGVPRRSSRLAGAQPQ</sequence>
<organism evidence="2 3">
    <name type="scientific">Micrococcus lylae</name>
    <dbReference type="NCBI Taxonomy" id="1273"/>
    <lineage>
        <taxon>Bacteria</taxon>
        <taxon>Bacillati</taxon>
        <taxon>Actinomycetota</taxon>
        <taxon>Actinomycetes</taxon>
        <taxon>Micrococcales</taxon>
        <taxon>Micrococcaceae</taxon>
        <taxon>Micrococcus</taxon>
    </lineage>
</organism>
<dbReference type="AlphaFoldDB" id="A0A1R4JAW3"/>
<dbReference type="Proteomes" id="UP000196230">
    <property type="component" value="Unassembled WGS sequence"/>
</dbReference>
<feature type="region of interest" description="Disordered" evidence="1">
    <location>
        <begin position="44"/>
        <end position="69"/>
    </location>
</feature>
<proteinExistence type="predicted"/>
<protein>
    <submittedName>
        <fullName evidence="2">Uncharacterized protein</fullName>
    </submittedName>
</protein>
<reference evidence="2 3" key="1">
    <citation type="submission" date="2017-02" db="EMBL/GenBank/DDBJ databases">
        <authorList>
            <person name="Peterson S.W."/>
        </authorList>
    </citation>
    <scope>NUCLEOTIDE SEQUENCE [LARGE SCALE GENOMIC DNA]</scope>
    <source>
        <strain evidence="2 3">2B3F</strain>
    </source>
</reference>
<dbReference type="EMBL" id="FUKP01000050">
    <property type="protein sequence ID" value="SJN29064.1"/>
    <property type="molecule type" value="Genomic_DNA"/>
</dbReference>
<evidence type="ECO:0000313" key="2">
    <source>
        <dbReference type="EMBL" id="SJN29064.1"/>
    </source>
</evidence>
<name>A0A1R4JAW3_9MICC</name>
<evidence type="ECO:0000313" key="3">
    <source>
        <dbReference type="Proteomes" id="UP000196230"/>
    </source>
</evidence>